<sequence length="127" mass="15154">MAVFTTVLVIFWNIPQEILLEHPFDEVWAVLQFMVKQMNTKMNISHQFIDSLILYLEVIITTNKGDMNKIIERTLMVTAYIPFVEDDREVLWIKSLNNLLKLGISRWIAIKQMFRYLIIFFSKNLKQ</sequence>
<organism evidence="1 2">
    <name type="scientific">Rhodnius prolixus</name>
    <name type="common">Triatomid bug</name>
    <dbReference type="NCBI Taxonomy" id="13249"/>
    <lineage>
        <taxon>Eukaryota</taxon>
        <taxon>Metazoa</taxon>
        <taxon>Ecdysozoa</taxon>
        <taxon>Arthropoda</taxon>
        <taxon>Hexapoda</taxon>
        <taxon>Insecta</taxon>
        <taxon>Pterygota</taxon>
        <taxon>Neoptera</taxon>
        <taxon>Paraneoptera</taxon>
        <taxon>Hemiptera</taxon>
        <taxon>Heteroptera</taxon>
        <taxon>Panheteroptera</taxon>
        <taxon>Cimicomorpha</taxon>
        <taxon>Reduviidae</taxon>
        <taxon>Triatominae</taxon>
        <taxon>Rhodnius</taxon>
    </lineage>
</organism>
<dbReference type="VEuPathDB" id="VectorBase:RPRC003589"/>
<dbReference type="EnsemblMetazoa" id="RPRC003589-RA">
    <property type="protein sequence ID" value="RPRC003589-PA"/>
    <property type="gene ID" value="RPRC003589"/>
</dbReference>
<dbReference type="HOGENOM" id="CLU_1976097_0_0_1"/>
<accession>T1HHR6</accession>
<keyword evidence="2" id="KW-1185">Reference proteome</keyword>
<protein>
    <submittedName>
        <fullName evidence="1">Uncharacterized protein</fullName>
    </submittedName>
</protein>
<dbReference type="EMBL" id="ACPB03019965">
    <property type="status" value="NOT_ANNOTATED_CDS"/>
    <property type="molecule type" value="Genomic_DNA"/>
</dbReference>
<proteinExistence type="predicted"/>
<dbReference type="InParanoid" id="T1HHR6"/>
<evidence type="ECO:0000313" key="1">
    <source>
        <dbReference type="EnsemblMetazoa" id="RPRC003589-PA"/>
    </source>
</evidence>
<name>T1HHR6_RHOPR</name>
<dbReference type="Proteomes" id="UP000015103">
    <property type="component" value="Unassembled WGS sequence"/>
</dbReference>
<dbReference type="AlphaFoldDB" id="T1HHR6"/>
<reference evidence="1" key="1">
    <citation type="submission" date="2015-05" db="UniProtKB">
        <authorList>
            <consortium name="EnsemblMetazoa"/>
        </authorList>
    </citation>
    <scope>IDENTIFICATION</scope>
</reference>
<evidence type="ECO:0000313" key="2">
    <source>
        <dbReference type="Proteomes" id="UP000015103"/>
    </source>
</evidence>